<dbReference type="RefSeq" id="WP_386833534.1">
    <property type="nucleotide sequence ID" value="NZ_JBHUNP010000001.1"/>
</dbReference>
<accession>A0ABW5QKY4</accession>
<dbReference type="SUPFAM" id="SSF55729">
    <property type="entry name" value="Acyl-CoA N-acyltransferases (Nat)"/>
    <property type="match status" value="1"/>
</dbReference>
<evidence type="ECO:0000313" key="2">
    <source>
        <dbReference type="EMBL" id="MFD2648380.1"/>
    </source>
</evidence>
<dbReference type="GO" id="GO:0016746">
    <property type="term" value="F:acyltransferase activity"/>
    <property type="evidence" value="ECO:0007669"/>
    <property type="project" value="UniProtKB-KW"/>
</dbReference>
<reference evidence="3" key="1">
    <citation type="journal article" date="2019" name="Int. J. Syst. Evol. Microbiol.">
        <title>The Global Catalogue of Microorganisms (GCM) 10K type strain sequencing project: providing services to taxonomists for standard genome sequencing and annotation.</title>
        <authorList>
            <consortium name="The Broad Institute Genomics Platform"/>
            <consortium name="The Broad Institute Genome Sequencing Center for Infectious Disease"/>
            <person name="Wu L."/>
            <person name="Ma J."/>
        </authorList>
    </citation>
    <scope>NUCLEOTIDE SEQUENCE [LARGE SCALE GENOMIC DNA]</scope>
    <source>
        <strain evidence="3">CCM 7427</strain>
    </source>
</reference>
<dbReference type="Pfam" id="PF13508">
    <property type="entry name" value="Acetyltransf_7"/>
    <property type="match status" value="1"/>
</dbReference>
<feature type="domain" description="N-acetyltransferase" evidence="1">
    <location>
        <begin position="26"/>
        <end position="160"/>
    </location>
</feature>
<dbReference type="InterPro" id="IPR016181">
    <property type="entry name" value="Acyl_CoA_acyltransferase"/>
</dbReference>
<dbReference type="EC" id="2.3.-.-" evidence="2"/>
<keyword evidence="2" id="KW-0808">Transferase</keyword>
<keyword evidence="3" id="KW-1185">Reference proteome</keyword>
<dbReference type="InterPro" id="IPR000182">
    <property type="entry name" value="GNAT_dom"/>
</dbReference>
<comment type="caution">
    <text evidence="2">The sequence shown here is derived from an EMBL/GenBank/DDBJ whole genome shotgun (WGS) entry which is preliminary data.</text>
</comment>
<sequence>MPDLLVRLYDLPQAFASEQRVFAAGITVRRAIAPEAHVICDWIGRHFSQGWVSEAQKAMAQSPVTLWVAHRNDRILGFACHDATAKGFFGPTGVDETERGKGLGEALLTATLKGMREAGYAYAVIGGAGPVAFYQKRLDAMPIPGSEPGIYKDMLKGGST</sequence>
<organism evidence="2 3">
    <name type="scientific">Devosia albogilva</name>
    <dbReference type="NCBI Taxonomy" id="429726"/>
    <lineage>
        <taxon>Bacteria</taxon>
        <taxon>Pseudomonadati</taxon>
        <taxon>Pseudomonadota</taxon>
        <taxon>Alphaproteobacteria</taxon>
        <taxon>Hyphomicrobiales</taxon>
        <taxon>Devosiaceae</taxon>
        <taxon>Devosia</taxon>
    </lineage>
</organism>
<dbReference type="Proteomes" id="UP001597521">
    <property type="component" value="Unassembled WGS sequence"/>
</dbReference>
<dbReference type="Gene3D" id="3.40.630.30">
    <property type="match status" value="1"/>
</dbReference>
<proteinExistence type="predicted"/>
<gene>
    <name evidence="2" type="ORF">ACFSX5_11310</name>
</gene>
<dbReference type="PROSITE" id="PS51186">
    <property type="entry name" value="GNAT"/>
    <property type="match status" value="1"/>
</dbReference>
<dbReference type="EMBL" id="JBHUNP010000001">
    <property type="protein sequence ID" value="MFD2648380.1"/>
    <property type="molecule type" value="Genomic_DNA"/>
</dbReference>
<dbReference type="CDD" id="cd04301">
    <property type="entry name" value="NAT_SF"/>
    <property type="match status" value="1"/>
</dbReference>
<name>A0ABW5QKY4_9HYPH</name>
<evidence type="ECO:0000313" key="3">
    <source>
        <dbReference type="Proteomes" id="UP001597521"/>
    </source>
</evidence>
<evidence type="ECO:0000259" key="1">
    <source>
        <dbReference type="PROSITE" id="PS51186"/>
    </source>
</evidence>
<protein>
    <submittedName>
        <fullName evidence="2">GNAT family N-acetyltransferase</fullName>
        <ecNumber evidence="2">2.3.-.-</ecNumber>
    </submittedName>
</protein>
<keyword evidence="2" id="KW-0012">Acyltransferase</keyword>